<keyword evidence="12" id="KW-0573">Peptidoglycan synthesis</keyword>
<keyword evidence="9" id="KW-0067">ATP-binding</keyword>
<dbReference type="Gene3D" id="3.40.50.620">
    <property type="entry name" value="HUPs"/>
    <property type="match status" value="1"/>
</dbReference>
<dbReference type="CDD" id="cd00806">
    <property type="entry name" value="TrpRS_core"/>
    <property type="match status" value="1"/>
</dbReference>
<comment type="subcellular location">
    <subcellularLocation>
        <location evidence="2">Cell membrane</location>
        <topology evidence="2">Multi-pass membrane protein</topology>
    </subcellularLocation>
    <subcellularLocation>
        <location evidence="1">Mitochondrion</location>
    </subcellularLocation>
</comment>
<evidence type="ECO:0000256" key="2">
    <source>
        <dbReference type="ARBA" id="ARBA00004651"/>
    </source>
</evidence>
<evidence type="ECO:0000256" key="7">
    <source>
        <dbReference type="ARBA" id="ARBA00022692"/>
    </source>
</evidence>
<dbReference type="GO" id="GO:0005739">
    <property type="term" value="C:mitochondrion"/>
    <property type="evidence" value="ECO:0007669"/>
    <property type="project" value="UniProtKB-SubCell"/>
</dbReference>
<dbReference type="Pfam" id="PF03023">
    <property type="entry name" value="MurJ"/>
    <property type="match status" value="1"/>
</dbReference>
<comment type="caution">
    <text evidence="19">The sequence shown here is derived from an EMBL/GenBank/DDBJ whole genome shotgun (WGS) entry which is preliminary data.</text>
</comment>
<comment type="catalytic activity">
    <reaction evidence="17">
        <text>tRNA(Trp) + L-tryptophan + ATP = L-tryptophyl-tRNA(Trp) + AMP + diphosphate + H(+)</text>
        <dbReference type="Rhea" id="RHEA:24080"/>
        <dbReference type="Rhea" id="RHEA-COMP:9671"/>
        <dbReference type="Rhea" id="RHEA-COMP:9705"/>
        <dbReference type="ChEBI" id="CHEBI:15378"/>
        <dbReference type="ChEBI" id="CHEBI:30616"/>
        <dbReference type="ChEBI" id="CHEBI:33019"/>
        <dbReference type="ChEBI" id="CHEBI:57912"/>
        <dbReference type="ChEBI" id="CHEBI:78442"/>
        <dbReference type="ChEBI" id="CHEBI:78535"/>
        <dbReference type="ChEBI" id="CHEBI:456215"/>
        <dbReference type="EC" id="6.1.1.2"/>
    </reaction>
</comment>
<dbReference type="InterPro" id="IPR004268">
    <property type="entry name" value="MurJ"/>
</dbReference>
<sequence length="611" mass="64813">MSLRLRWPRLTPGVKRLLILAAPAALGAGVAQINLVVDIIIASLLPPGSVSFLYYADRVNQLPLGVVGVAVGTALLPLLSRQLRAGEVEEAVGSLNRAIEMALLLAVPAAVALIVIAGPVIAVLFERGAFGVDESSATAGALVAYAAGLPAFVLIKVLAPGYFARQDTRTPVRIAILCLTVNVVLNLALMGPLAHVGIALATTLAGWLNVGLLAAGLARRGFLKPDGRLKRRLPRMIAAAAGMALLLWGIALGLETPLETAGLRIASLAALVAAGLVGYGALAAAMGAISPTGNLHLGNYLGAIKNWVAMQREYDCLYCIVDLHAITMPQEPEELTSNTREVTAGLLAAGLDPKTCIIFNQSRVAAHAELSWILNCFTPLGWLNRMTQFKEKAGKKRDSALLGLYAYPVLMAADILLYHATAVPVGEDQKQHLELSRDIAGAFNRAYDVEFFPLPEPMIFGAATRVMSLRDGRSKMSKSDGSDYARINLTDDADTLALKIKRAKTDSEPGLAFDPERRPEAANLLSIYAALAGEPVERVIAEHTGTGFAAFKGKLADLAIETLGPIAQRMRELQADPAYIDGVLADGAERARNIADTNLAEVRRIMGLLDA</sequence>
<dbReference type="PROSITE" id="PS00178">
    <property type="entry name" value="AA_TRNA_LIGASE_I"/>
    <property type="match status" value="1"/>
</dbReference>
<dbReference type="EC" id="6.1.1.2" evidence="4"/>
<proteinExistence type="inferred from homology"/>
<evidence type="ECO:0000256" key="9">
    <source>
        <dbReference type="ARBA" id="ARBA00022840"/>
    </source>
</evidence>
<accession>A0AA35TZL2</accession>
<dbReference type="GO" id="GO:0008360">
    <property type="term" value="P:regulation of cell shape"/>
    <property type="evidence" value="ECO:0007669"/>
    <property type="project" value="UniProtKB-KW"/>
</dbReference>
<feature type="transmembrane region" description="Helical" evidence="18">
    <location>
        <begin position="400"/>
        <end position="420"/>
    </location>
</feature>
<keyword evidence="8" id="KW-0547">Nucleotide-binding</keyword>
<dbReference type="InterPro" id="IPR002305">
    <property type="entry name" value="aa-tRNA-synth_Ic"/>
</dbReference>
<evidence type="ECO:0000256" key="6">
    <source>
        <dbReference type="ARBA" id="ARBA00022598"/>
    </source>
</evidence>
<feature type="transmembrane region" description="Helical" evidence="18">
    <location>
        <begin position="62"/>
        <end position="80"/>
    </location>
</feature>
<dbReference type="SUPFAM" id="SSF52374">
    <property type="entry name" value="Nucleotidylyl transferase"/>
    <property type="match status" value="1"/>
</dbReference>
<dbReference type="InterPro" id="IPR024109">
    <property type="entry name" value="Trp-tRNA-ligase_bac-type"/>
</dbReference>
<feature type="transmembrane region" description="Helical" evidence="18">
    <location>
        <begin position="20"/>
        <end position="42"/>
    </location>
</feature>
<feature type="transmembrane region" description="Helical" evidence="18">
    <location>
        <begin position="137"/>
        <end position="159"/>
    </location>
</feature>
<feature type="transmembrane region" description="Helical" evidence="18">
    <location>
        <begin position="236"/>
        <end position="254"/>
    </location>
</feature>
<dbReference type="GO" id="GO:0006436">
    <property type="term" value="P:tryptophanyl-tRNA aminoacylation"/>
    <property type="evidence" value="ECO:0007669"/>
    <property type="project" value="InterPro"/>
</dbReference>
<evidence type="ECO:0000256" key="12">
    <source>
        <dbReference type="ARBA" id="ARBA00022984"/>
    </source>
</evidence>
<dbReference type="GO" id="GO:0005524">
    <property type="term" value="F:ATP binding"/>
    <property type="evidence" value="ECO:0007669"/>
    <property type="project" value="UniProtKB-KW"/>
</dbReference>
<evidence type="ECO:0000256" key="17">
    <source>
        <dbReference type="ARBA" id="ARBA00049929"/>
    </source>
</evidence>
<feature type="transmembrane region" description="Helical" evidence="18">
    <location>
        <begin position="101"/>
        <end position="125"/>
    </location>
</feature>
<feature type="transmembrane region" description="Helical" evidence="18">
    <location>
        <begin position="171"/>
        <end position="190"/>
    </location>
</feature>
<keyword evidence="11" id="KW-0133">Cell shape</keyword>
<dbReference type="GO" id="GO:0005886">
    <property type="term" value="C:plasma membrane"/>
    <property type="evidence" value="ECO:0007669"/>
    <property type="project" value="UniProtKB-SubCell"/>
</dbReference>
<reference evidence="19" key="1">
    <citation type="submission" date="2023-03" db="EMBL/GenBank/DDBJ databases">
        <authorList>
            <person name="Steffen K."/>
            <person name="Cardenas P."/>
        </authorList>
    </citation>
    <scope>NUCLEOTIDE SEQUENCE</scope>
</reference>
<dbReference type="Gene3D" id="1.10.240.10">
    <property type="entry name" value="Tyrosyl-Transfer RNA Synthetase"/>
    <property type="match status" value="1"/>
</dbReference>
<dbReference type="Proteomes" id="UP001174909">
    <property type="component" value="Unassembled WGS sequence"/>
</dbReference>
<evidence type="ECO:0000256" key="1">
    <source>
        <dbReference type="ARBA" id="ARBA00004173"/>
    </source>
</evidence>
<dbReference type="HAMAP" id="MF_00140_B">
    <property type="entry name" value="Trp_tRNA_synth_B"/>
    <property type="match status" value="1"/>
</dbReference>
<dbReference type="PANTHER" id="PTHR43766">
    <property type="entry name" value="TRYPTOPHAN--TRNA LIGASE, MITOCHONDRIAL"/>
    <property type="match status" value="1"/>
</dbReference>
<dbReference type="AlphaFoldDB" id="A0AA35TZL2"/>
<evidence type="ECO:0000313" key="20">
    <source>
        <dbReference type="Proteomes" id="UP001174909"/>
    </source>
</evidence>
<dbReference type="FunFam" id="1.10.240.10:FF:000002">
    <property type="entry name" value="Tryptophan--tRNA ligase"/>
    <property type="match status" value="1"/>
</dbReference>
<dbReference type="InterPro" id="IPR001412">
    <property type="entry name" value="aa-tRNA-synth_I_CS"/>
</dbReference>
<evidence type="ECO:0000256" key="13">
    <source>
        <dbReference type="ARBA" id="ARBA00022989"/>
    </source>
</evidence>
<keyword evidence="7 18" id="KW-0812">Transmembrane</keyword>
<keyword evidence="20" id="KW-1185">Reference proteome</keyword>
<evidence type="ECO:0000256" key="5">
    <source>
        <dbReference type="ARBA" id="ARBA00022475"/>
    </source>
</evidence>
<evidence type="ECO:0000256" key="16">
    <source>
        <dbReference type="ARBA" id="ARBA00030268"/>
    </source>
</evidence>
<comment type="similarity">
    <text evidence="3">Belongs to the class-I aminoacyl-tRNA synthetase family.</text>
</comment>
<keyword evidence="10" id="KW-0648">Protein biosynthesis</keyword>
<evidence type="ECO:0000256" key="4">
    <source>
        <dbReference type="ARBA" id="ARBA00013161"/>
    </source>
</evidence>
<evidence type="ECO:0000313" key="19">
    <source>
        <dbReference type="EMBL" id="CAI8057418.1"/>
    </source>
</evidence>
<evidence type="ECO:0000256" key="15">
    <source>
        <dbReference type="ARBA" id="ARBA00023146"/>
    </source>
</evidence>
<evidence type="ECO:0000256" key="10">
    <source>
        <dbReference type="ARBA" id="ARBA00022917"/>
    </source>
</evidence>
<evidence type="ECO:0000256" key="18">
    <source>
        <dbReference type="SAM" id="Phobius"/>
    </source>
</evidence>
<keyword evidence="15" id="KW-0030">Aminoacyl-tRNA synthetase</keyword>
<dbReference type="Pfam" id="PF00579">
    <property type="entry name" value="tRNA-synt_1b"/>
    <property type="match status" value="1"/>
</dbReference>
<protein>
    <recommendedName>
        <fullName evidence="4">tryptophan--tRNA ligase</fullName>
        <ecNumber evidence="4">6.1.1.2</ecNumber>
    </recommendedName>
    <alternativeName>
        <fullName evidence="16">Tryptophanyl-tRNA synthetase</fullName>
    </alternativeName>
</protein>
<feature type="transmembrane region" description="Helical" evidence="18">
    <location>
        <begin position="196"/>
        <end position="215"/>
    </location>
</feature>
<evidence type="ECO:0000256" key="8">
    <source>
        <dbReference type="ARBA" id="ARBA00022741"/>
    </source>
</evidence>
<dbReference type="GO" id="GO:0005829">
    <property type="term" value="C:cytosol"/>
    <property type="evidence" value="ECO:0007669"/>
    <property type="project" value="TreeGrafter"/>
</dbReference>
<dbReference type="InterPro" id="IPR050203">
    <property type="entry name" value="Trp-tRNA_synthetase"/>
</dbReference>
<evidence type="ECO:0000256" key="14">
    <source>
        <dbReference type="ARBA" id="ARBA00023136"/>
    </source>
</evidence>
<evidence type="ECO:0000256" key="3">
    <source>
        <dbReference type="ARBA" id="ARBA00005594"/>
    </source>
</evidence>
<gene>
    <name evidence="19" type="ORF">GBAR_LOCUS31297</name>
</gene>
<dbReference type="InterPro" id="IPR014729">
    <property type="entry name" value="Rossmann-like_a/b/a_fold"/>
</dbReference>
<feature type="transmembrane region" description="Helical" evidence="18">
    <location>
        <begin position="266"/>
        <end position="289"/>
    </location>
</feature>
<keyword evidence="6 19" id="KW-0436">Ligase</keyword>
<organism evidence="19 20">
    <name type="scientific">Geodia barretti</name>
    <name type="common">Barrett's horny sponge</name>
    <dbReference type="NCBI Taxonomy" id="519541"/>
    <lineage>
        <taxon>Eukaryota</taxon>
        <taxon>Metazoa</taxon>
        <taxon>Porifera</taxon>
        <taxon>Demospongiae</taxon>
        <taxon>Heteroscleromorpha</taxon>
        <taxon>Tetractinellida</taxon>
        <taxon>Astrophorina</taxon>
        <taxon>Geodiidae</taxon>
        <taxon>Geodia</taxon>
    </lineage>
</organism>
<keyword evidence="13 18" id="KW-1133">Transmembrane helix</keyword>
<keyword evidence="14 18" id="KW-0472">Membrane</keyword>
<evidence type="ECO:0000256" key="11">
    <source>
        <dbReference type="ARBA" id="ARBA00022960"/>
    </source>
</evidence>
<dbReference type="InterPro" id="IPR002306">
    <property type="entry name" value="Trp-tRNA-ligase"/>
</dbReference>
<dbReference type="EMBL" id="CASHTH010004447">
    <property type="protein sequence ID" value="CAI8057418.1"/>
    <property type="molecule type" value="Genomic_DNA"/>
</dbReference>
<dbReference type="PANTHER" id="PTHR43766:SF1">
    <property type="entry name" value="TRYPTOPHAN--TRNA LIGASE, MITOCHONDRIAL"/>
    <property type="match status" value="1"/>
</dbReference>
<name>A0AA35TZL2_GEOBA</name>
<dbReference type="GO" id="GO:0004830">
    <property type="term" value="F:tryptophan-tRNA ligase activity"/>
    <property type="evidence" value="ECO:0007669"/>
    <property type="project" value="UniProtKB-EC"/>
</dbReference>
<keyword evidence="5" id="KW-1003">Cell membrane</keyword>
<dbReference type="PRINTS" id="PR01806">
    <property type="entry name" value="VIRFACTRMVIN"/>
</dbReference>
<dbReference type="NCBIfam" id="TIGR00233">
    <property type="entry name" value="trpS"/>
    <property type="match status" value="1"/>
</dbReference>